<gene>
    <name evidence="6" type="ORF">WJX72_005089</name>
</gene>
<feature type="compositionally biased region" description="Low complexity" evidence="4">
    <location>
        <begin position="320"/>
        <end position="330"/>
    </location>
</feature>
<feature type="domain" description="RRM" evidence="5">
    <location>
        <begin position="35"/>
        <end position="111"/>
    </location>
</feature>
<organism evidence="6 7">
    <name type="scientific">[Myrmecia] bisecta</name>
    <dbReference type="NCBI Taxonomy" id="41462"/>
    <lineage>
        <taxon>Eukaryota</taxon>
        <taxon>Viridiplantae</taxon>
        <taxon>Chlorophyta</taxon>
        <taxon>core chlorophytes</taxon>
        <taxon>Trebouxiophyceae</taxon>
        <taxon>Trebouxiales</taxon>
        <taxon>Trebouxiaceae</taxon>
        <taxon>Myrmecia</taxon>
    </lineage>
</organism>
<sequence>MHSDEGPSAHAMAEQEQAQAEPTTSGRSFDRGSGVKLFLGGLSWQTTQDTIRTHFQQYGPVGEVIIKTDPLTGRSRSFGFVTVQDVAAAERVCQEPHVIDGREIDVKRSIPQGQVHRQRSRKLFVGGLAAETTSDDLERQFSQYGKIIEAQVMIDHASGRSRGFAFLTFEDEAAADKVFAAGSMHEVSGKMVEVKPATPRGSGPVGHGGAGPSGLLPPYARGAGPGRGYAGAYSGGYPGPLGYGMMPGYDPRMGGMGGSYPQAYGYAYGPQMGGYGSYGYGQYGYGVPQQAMGQPSGRGAGYDMSQASAPRPQAQYGQPGSQYAASQYGGQQAGGQYGLQQQQHPYGLPPSRMHPYGGRGGPRSSSQ</sequence>
<dbReference type="SUPFAM" id="SSF54928">
    <property type="entry name" value="RNA-binding domain, RBD"/>
    <property type="match status" value="2"/>
</dbReference>
<dbReference type="Pfam" id="PF00076">
    <property type="entry name" value="RRM_1"/>
    <property type="match status" value="2"/>
</dbReference>
<dbReference type="SMART" id="SM00360">
    <property type="entry name" value="RRM"/>
    <property type="match status" value="2"/>
</dbReference>
<feature type="region of interest" description="Disordered" evidence="4">
    <location>
        <begin position="197"/>
        <end position="219"/>
    </location>
</feature>
<evidence type="ECO:0000313" key="6">
    <source>
        <dbReference type="EMBL" id="KAK9811511.1"/>
    </source>
</evidence>
<dbReference type="Gene3D" id="3.30.70.330">
    <property type="match status" value="2"/>
</dbReference>
<dbReference type="PROSITE" id="PS50102">
    <property type="entry name" value="RRM"/>
    <property type="match status" value="2"/>
</dbReference>
<dbReference type="PANTHER" id="PTHR48032">
    <property type="entry name" value="RNA-BINDING PROTEIN MUSASHI HOMOLOG RBP6"/>
    <property type="match status" value="1"/>
</dbReference>
<name>A0AAW1PDK5_9CHLO</name>
<evidence type="ECO:0000313" key="7">
    <source>
        <dbReference type="Proteomes" id="UP001489004"/>
    </source>
</evidence>
<feature type="region of interest" description="Disordered" evidence="4">
    <location>
        <begin position="292"/>
        <end position="367"/>
    </location>
</feature>
<dbReference type="PANTHER" id="PTHR48032:SF6">
    <property type="entry name" value="RNA-BINDING (RRM_RBD_RNP MOTIFS) FAMILY PROTEIN"/>
    <property type="match status" value="1"/>
</dbReference>
<dbReference type="GO" id="GO:0006417">
    <property type="term" value="P:regulation of translation"/>
    <property type="evidence" value="ECO:0007669"/>
    <property type="project" value="TreeGrafter"/>
</dbReference>
<keyword evidence="1" id="KW-0677">Repeat</keyword>
<dbReference type="AlphaFoldDB" id="A0AAW1PDK5"/>
<keyword evidence="7" id="KW-1185">Reference proteome</keyword>
<accession>A0AAW1PDK5</accession>
<feature type="compositionally biased region" description="Gly residues" evidence="4">
    <location>
        <begin position="203"/>
        <end position="212"/>
    </location>
</feature>
<protein>
    <recommendedName>
        <fullName evidence="5">RRM domain-containing protein</fullName>
    </recommendedName>
</protein>
<evidence type="ECO:0000256" key="4">
    <source>
        <dbReference type="SAM" id="MobiDB-lite"/>
    </source>
</evidence>
<proteinExistence type="predicted"/>
<dbReference type="EMBL" id="JALJOR010000009">
    <property type="protein sequence ID" value="KAK9811511.1"/>
    <property type="molecule type" value="Genomic_DNA"/>
</dbReference>
<dbReference type="InterPro" id="IPR035979">
    <property type="entry name" value="RBD_domain_sf"/>
</dbReference>
<evidence type="ECO:0000256" key="3">
    <source>
        <dbReference type="PROSITE-ProRule" id="PRU00176"/>
    </source>
</evidence>
<dbReference type="Proteomes" id="UP001489004">
    <property type="component" value="Unassembled WGS sequence"/>
</dbReference>
<reference evidence="6 7" key="1">
    <citation type="journal article" date="2024" name="Nat. Commun.">
        <title>Phylogenomics reveals the evolutionary origins of lichenization in chlorophyte algae.</title>
        <authorList>
            <person name="Puginier C."/>
            <person name="Libourel C."/>
            <person name="Otte J."/>
            <person name="Skaloud P."/>
            <person name="Haon M."/>
            <person name="Grisel S."/>
            <person name="Petersen M."/>
            <person name="Berrin J.G."/>
            <person name="Delaux P.M."/>
            <person name="Dal Grande F."/>
            <person name="Keller J."/>
        </authorList>
    </citation>
    <scope>NUCLEOTIDE SEQUENCE [LARGE SCALE GENOMIC DNA]</scope>
    <source>
        <strain evidence="6 7">SAG 2043</strain>
    </source>
</reference>
<evidence type="ECO:0000259" key="5">
    <source>
        <dbReference type="PROSITE" id="PS50102"/>
    </source>
</evidence>
<feature type="domain" description="RRM" evidence="5">
    <location>
        <begin position="121"/>
        <end position="199"/>
    </location>
</feature>
<evidence type="ECO:0000256" key="1">
    <source>
        <dbReference type="ARBA" id="ARBA00022737"/>
    </source>
</evidence>
<dbReference type="InterPro" id="IPR000504">
    <property type="entry name" value="RRM_dom"/>
</dbReference>
<keyword evidence="2 3" id="KW-0694">RNA-binding</keyword>
<dbReference type="InterPro" id="IPR012677">
    <property type="entry name" value="Nucleotide-bd_a/b_plait_sf"/>
</dbReference>
<comment type="caution">
    <text evidence="6">The sequence shown here is derived from an EMBL/GenBank/DDBJ whole genome shotgun (WGS) entry which is preliminary data.</text>
</comment>
<evidence type="ECO:0000256" key="2">
    <source>
        <dbReference type="ARBA" id="ARBA00022884"/>
    </source>
</evidence>
<dbReference type="GO" id="GO:0003729">
    <property type="term" value="F:mRNA binding"/>
    <property type="evidence" value="ECO:0007669"/>
    <property type="project" value="TreeGrafter"/>
</dbReference>
<feature type="region of interest" description="Disordered" evidence="4">
    <location>
        <begin position="1"/>
        <end position="30"/>
    </location>
</feature>